<dbReference type="Gene3D" id="1.10.510.10">
    <property type="entry name" value="Transferase(Phosphotransferase) domain 1"/>
    <property type="match status" value="1"/>
</dbReference>
<dbReference type="InterPro" id="IPR008266">
    <property type="entry name" value="Tyr_kinase_AS"/>
</dbReference>
<dbReference type="EMBL" id="PGGS01000220">
    <property type="protein sequence ID" value="PNH06700.1"/>
    <property type="molecule type" value="Genomic_DNA"/>
</dbReference>
<dbReference type="InterPro" id="IPR052396">
    <property type="entry name" value="Meiotic_Drive_Suppr_Kinase"/>
</dbReference>
<dbReference type="PANTHER" id="PTHR37171:SF1">
    <property type="entry name" value="SERINE_THREONINE-PROTEIN KINASE YRZF-RELATED"/>
    <property type="match status" value="1"/>
</dbReference>
<feature type="domain" description="Protein kinase" evidence="1">
    <location>
        <begin position="147"/>
        <end position="374"/>
    </location>
</feature>
<keyword evidence="3" id="KW-1185">Reference proteome</keyword>
<keyword evidence="2" id="KW-0808">Transferase</keyword>
<keyword evidence="2" id="KW-0418">Kinase</keyword>
<organism evidence="2 3">
    <name type="scientific">Tetrabaena socialis</name>
    <dbReference type="NCBI Taxonomy" id="47790"/>
    <lineage>
        <taxon>Eukaryota</taxon>
        <taxon>Viridiplantae</taxon>
        <taxon>Chlorophyta</taxon>
        <taxon>core chlorophytes</taxon>
        <taxon>Chlorophyceae</taxon>
        <taxon>CS clade</taxon>
        <taxon>Chlamydomonadales</taxon>
        <taxon>Tetrabaenaceae</taxon>
        <taxon>Tetrabaena</taxon>
    </lineage>
</organism>
<evidence type="ECO:0000313" key="3">
    <source>
        <dbReference type="Proteomes" id="UP000236333"/>
    </source>
</evidence>
<dbReference type="InterPro" id="IPR011009">
    <property type="entry name" value="Kinase-like_dom_sf"/>
</dbReference>
<accession>A0A2J8A2F5</accession>
<sequence length="374" mass="40483">MILRRNNSPNFDGTTLQLLVPIELKYSSVFYLPDGDLVAAYNISPPNSHLRSAVNQAYDYTRFTDFGILMTDKQLFCIKREGHKCLISTGISLFEEASPLTAAAAMYCMLLLSEAAFRGKQQHRDDVCTSERSYQFDELFEGCGAGGDFPRILGSGNFQVLEGRVAGRAAAVKLADLSKQPHAEALFRHEAEVYQRLAALQGVCVPRLLAYGHLDGGQYFLATSLEGASLDSKQGRAMPYEAVVRSTMHALDQIHEHGVLHGDLALRNVVLAAAGDKALLLDFGISVVLSGPQAEAAAIGEPHVAKEQERQQLLAELCELHGGGPDVPPCSTGAASWPVAAIAPRFSSGLHDTGYVDGRKEEEVVIGDRQLDVD</sequence>
<name>A0A2J8A2F5_9CHLO</name>
<dbReference type="SUPFAM" id="SSF56112">
    <property type="entry name" value="Protein kinase-like (PK-like)"/>
    <property type="match status" value="1"/>
</dbReference>
<evidence type="ECO:0000313" key="2">
    <source>
        <dbReference type="EMBL" id="PNH06700.1"/>
    </source>
</evidence>
<evidence type="ECO:0000259" key="1">
    <source>
        <dbReference type="PROSITE" id="PS50011"/>
    </source>
</evidence>
<dbReference type="Proteomes" id="UP000236333">
    <property type="component" value="Unassembled WGS sequence"/>
</dbReference>
<dbReference type="PANTHER" id="PTHR37171">
    <property type="entry name" value="SERINE/THREONINE-PROTEIN KINASE YRZF-RELATED"/>
    <property type="match status" value="1"/>
</dbReference>
<comment type="caution">
    <text evidence="2">The sequence shown here is derived from an EMBL/GenBank/DDBJ whole genome shotgun (WGS) entry which is preliminary data.</text>
</comment>
<dbReference type="AlphaFoldDB" id="A0A2J8A2F5"/>
<dbReference type="InterPro" id="IPR000719">
    <property type="entry name" value="Prot_kinase_dom"/>
</dbReference>
<dbReference type="GO" id="GO:0004672">
    <property type="term" value="F:protein kinase activity"/>
    <property type="evidence" value="ECO:0007669"/>
    <property type="project" value="InterPro"/>
</dbReference>
<reference evidence="2 3" key="1">
    <citation type="journal article" date="2017" name="Mol. Biol. Evol.">
        <title>The 4-celled Tetrabaena socialis nuclear genome reveals the essential components for genetic control of cell number at the origin of multicellularity in the volvocine lineage.</title>
        <authorList>
            <person name="Featherston J."/>
            <person name="Arakaki Y."/>
            <person name="Hanschen E.R."/>
            <person name="Ferris P.J."/>
            <person name="Michod R.E."/>
            <person name="Olson B.J.S.C."/>
            <person name="Nozaki H."/>
            <person name="Durand P.M."/>
        </authorList>
    </citation>
    <scope>NUCLEOTIDE SEQUENCE [LARGE SCALE GENOMIC DNA]</scope>
    <source>
        <strain evidence="2 3">NIES-571</strain>
    </source>
</reference>
<dbReference type="PROSITE" id="PS00109">
    <property type="entry name" value="PROTEIN_KINASE_TYR"/>
    <property type="match status" value="1"/>
</dbReference>
<dbReference type="OrthoDB" id="2138423at2759"/>
<dbReference type="GO" id="GO:0005524">
    <property type="term" value="F:ATP binding"/>
    <property type="evidence" value="ECO:0007669"/>
    <property type="project" value="InterPro"/>
</dbReference>
<dbReference type="PROSITE" id="PS50011">
    <property type="entry name" value="PROTEIN_KINASE_DOM"/>
    <property type="match status" value="1"/>
</dbReference>
<protein>
    <submittedName>
        <fullName evidence="2">Putative serine/threonine-protein kinase</fullName>
    </submittedName>
</protein>
<proteinExistence type="predicted"/>
<gene>
    <name evidence="2" type="ORF">TSOC_006911</name>
</gene>